<dbReference type="InterPro" id="IPR058956">
    <property type="entry name" value="MamC"/>
</dbReference>
<name>A0A1S7LCW8_MAGMO</name>
<accession>A0A1S7LCW8</accession>
<evidence type="ECO:0000256" key="1">
    <source>
        <dbReference type="SAM" id="MobiDB-lite"/>
    </source>
</evidence>
<reference evidence="2" key="1">
    <citation type="submission" date="2015-04" db="EMBL/GenBank/DDBJ databases">
        <authorList>
            <person name="Syromyatnikov M.Y."/>
            <person name="Popov V.N."/>
        </authorList>
    </citation>
    <scope>NUCLEOTIDE SEQUENCE</scope>
    <source>
        <strain evidence="2">MO-1</strain>
    </source>
</reference>
<sequence>MAAFNLAMYLAKSAPGVGVLGGVVGGSAALAKNLKAKQDGADISTEEIVIDTSKEALGAGVATTISAYTVGVVGGGLVLSLGTAFAAAVAGKYAWDYGVEKVEQKLQEKAADAPIEGDVVEAADPFDPSELETP</sequence>
<gene>
    <name evidence="2" type="primary">mamC</name>
    <name evidence="2" type="ORF">MAGMO_0495</name>
</gene>
<dbReference type="Pfam" id="PF26373">
    <property type="entry name" value="MamC"/>
    <property type="match status" value="1"/>
</dbReference>
<dbReference type="EMBL" id="LO017727">
    <property type="protein sequence ID" value="CRH04702.1"/>
    <property type="molecule type" value="Genomic_DNA"/>
</dbReference>
<protein>
    <submittedName>
        <fullName evidence="2">Magnetosome protein MamC</fullName>
    </submittedName>
</protein>
<proteinExistence type="predicted"/>
<organism evidence="2">
    <name type="scientific">Magnetococcus massalia (strain MO-1)</name>
    <dbReference type="NCBI Taxonomy" id="451514"/>
    <lineage>
        <taxon>Bacteria</taxon>
        <taxon>Pseudomonadati</taxon>
        <taxon>Pseudomonadota</taxon>
        <taxon>Magnetococcia</taxon>
        <taxon>Magnetococcales</taxon>
        <taxon>Magnetococcaceae</taxon>
        <taxon>Magnetococcus</taxon>
    </lineage>
</organism>
<dbReference type="AlphaFoldDB" id="A0A1S7LCW8"/>
<evidence type="ECO:0000313" key="2">
    <source>
        <dbReference type="EMBL" id="CRH04702.1"/>
    </source>
</evidence>
<dbReference type="NCBIfam" id="NF038051">
    <property type="entry name" value="MamC"/>
    <property type="match status" value="1"/>
</dbReference>
<feature type="region of interest" description="Disordered" evidence="1">
    <location>
        <begin position="110"/>
        <end position="134"/>
    </location>
</feature>